<comment type="caution">
    <text evidence="2">The sequence shown here is derived from an EMBL/GenBank/DDBJ whole genome shotgun (WGS) entry which is preliminary data.</text>
</comment>
<organism evidence="2 3">
    <name type="scientific">Cryptosporidium andersoni</name>
    <dbReference type="NCBI Taxonomy" id="117008"/>
    <lineage>
        <taxon>Eukaryota</taxon>
        <taxon>Sar</taxon>
        <taxon>Alveolata</taxon>
        <taxon>Apicomplexa</taxon>
        <taxon>Conoidasida</taxon>
        <taxon>Coccidia</taxon>
        <taxon>Eucoccidiorida</taxon>
        <taxon>Eimeriorina</taxon>
        <taxon>Cryptosporidiidae</taxon>
        <taxon>Cryptosporidium</taxon>
    </lineage>
</organism>
<keyword evidence="3" id="KW-1185">Reference proteome</keyword>
<evidence type="ECO:0000313" key="2">
    <source>
        <dbReference type="EMBL" id="OII76736.1"/>
    </source>
</evidence>
<feature type="coiled-coil region" evidence="1">
    <location>
        <begin position="118"/>
        <end position="176"/>
    </location>
</feature>
<protein>
    <submittedName>
        <fullName evidence="2">Uncharacterized protein</fullName>
    </submittedName>
</protein>
<dbReference type="OrthoDB" id="336240at2759"/>
<accession>A0A1J4MRB7</accession>
<dbReference type="GeneID" id="92366941"/>
<keyword evidence="1" id="KW-0175">Coiled coil</keyword>
<evidence type="ECO:0000313" key="3">
    <source>
        <dbReference type="Proteomes" id="UP000186804"/>
    </source>
</evidence>
<dbReference type="CDD" id="cd09212">
    <property type="entry name" value="PUB"/>
    <property type="match status" value="1"/>
</dbReference>
<dbReference type="VEuPathDB" id="CryptoDB:cand_027570"/>
<evidence type="ECO:0000256" key="1">
    <source>
        <dbReference type="SAM" id="Coils"/>
    </source>
</evidence>
<gene>
    <name evidence="2" type="ORF">cand_027570</name>
</gene>
<dbReference type="SUPFAM" id="SSF143503">
    <property type="entry name" value="PUG domain-like"/>
    <property type="match status" value="1"/>
</dbReference>
<dbReference type="EMBL" id="LRBS01000052">
    <property type="protein sequence ID" value="OII76736.1"/>
    <property type="molecule type" value="Genomic_DNA"/>
</dbReference>
<dbReference type="AlphaFoldDB" id="A0A1J4MRB7"/>
<name>A0A1J4MRB7_9CRYT</name>
<dbReference type="Proteomes" id="UP000186804">
    <property type="component" value="Unassembled WGS sequence"/>
</dbReference>
<reference evidence="2 3" key="1">
    <citation type="submission" date="2016-10" db="EMBL/GenBank/DDBJ databases">
        <title>Reductive evolution of mitochondrial metabolism and differential evolution of invasion-related proteins in Cryptosporidium.</title>
        <authorList>
            <person name="Liu S."/>
            <person name="Roellig D.M."/>
            <person name="Guo Y."/>
            <person name="Li N."/>
            <person name="Frace M.A."/>
            <person name="Tang K."/>
            <person name="Zhang L."/>
            <person name="Feng Y."/>
            <person name="Xiao L."/>
        </authorList>
    </citation>
    <scope>NUCLEOTIDE SEQUENCE [LARGE SCALE GENOMIC DNA]</scope>
    <source>
        <strain evidence="2">30847</strain>
    </source>
</reference>
<dbReference type="InterPro" id="IPR036339">
    <property type="entry name" value="PUB-like_dom_sf"/>
</dbReference>
<dbReference type="RefSeq" id="XP_067068582.1">
    <property type="nucleotide sequence ID" value="XM_067212985.1"/>
</dbReference>
<sequence>MTEIQRVLKLLDDAKDICETLVQTSKEDIELKLGDFQRLESIMGILITKVAKYRIFLKETDPEKQIYGPKMREKIKSLCEKYEILDTIYEEELKFVFQHVKDRYELELKRKIESAKLQEEMKLERKIQEGRLETLQEEQQRQRILKEKNEVIAKKEHELKLKLDRERSEKETLMNKIIEAYRLQENKYNFNKDSINKFMAIFDGFEQIASNTSLGDFKFCINNIKTLFLTISGDPSALKYRFIRLQNNSFLDSFGSRPGAISILWGSGFRLISDKESYEYWGKLKSEILSLGDLPEYSLCLYMDEPDPIQNYDAWISWIDWLSSLVRIISDISKLITNINSKENLIELLREKRICLCK</sequence>
<proteinExistence type="predicted"/>